<evidence type="ECO:0000313" key="3">
    <source>
        <dbReference type="Proteomes" id="UP000289703"/>
    </source>
</evidence>
<gene>
    <name evidence="2" type="ORF">EO244_16575</name>
</gene>
<keyword evidence="1" id="KW-1133">Transmembrane helix</keyword>
<keyword evidence="3" id="KW-1185">Reference proteome</keyword>
<keyword evidence="1" id="KW-0812">Transmembrane</keyword>
<evidence type="ECO:0000256" key="1">
    <source>
        <dbReference type="SAM" id="Phobius"/>
    </source>
</evidence>
<protein>
    <submittedName>
        <fullName evidence="2">Uncharacterized protein</fullName>
    </submittedName>
</protein>
<evidence type="ECO:0000313" key="2">
    <source>
        <dbReference type="EMBL" id="RXQ87255.1"/>
    </source>
</evidence>
<feature type="transmembrane region" description="Helical" evidence="1">
    <location>
        <begin position="6"/>
        <end position="28"/>
    </location>
</feature>
<reference evidence="2 3" key="1">
    <citation type="submission" date="2019-01" db="EMBL/GenBank/DDBJ databases">
        <title>Ancylomarina salipaludis sp. nov., isolated from a salt marsh.</title>
        <authorList>
            <person name="Yoon J.-H."/>
        </authorList>
    </citation>
    <scope>NUCLEOTIDE SEQUENCE [LARGE SCALE GENOMIC DNA]</scope>
    <source>
        <strain evidence="2 3">SHSM-M15</strain>
    </source>
</reference>
<sequence length="160" mass="18204">MEANTISYIALSISTITAISGFFVFLRYDRRLKKQARELNKKLEIIYDSQIKKIEQEKTIQDTATFLVKSLPYNGDGKHTIRISNIGKGKAMNIRLGENTFTNANGIASCNFETINGLEPKVNADFTLWTLNGVKQNFTMTLIWNDKQNKDNSKEFSINL</sequence>
<comment type="caution">
    <text evidence="2">The sequence shown here is derived from an EMBL/GenBank/DDBJ whole genome shotgun (WGS) entry which is preliminary data.</text>
</comment>
<name>A0A4Q1JIK9_9BACT</name>
<dbReference type="EMBL" id="SAXA01000027">
    <property type="protein sequence ID" value="RXQ87255.1"/>
    <property type="molecule type" value="Genomic_DNA"/>
</dbReference>
<proteinExistence type="predicted"/>
<accession>A0A4Q1JIK9</accession>
<organism evidence="2 3">
    <name type="scientific">Ancylomarina salipaludis</name>
    <dbReference type="NCBI Taxonomy" id="2501299"/>
    <lineage>
        <taxon>Bacteria</taxon>
        <taxon>Pseudomonadati</taxon>
        <taxon>Bacteroidota</taxon>
        <taxon>Bacteroidia</taxon>
        <taxon>Marinilabiliales</taxon>
        <taxon>Marinifilaceae</taxon>
        <taxon>Ancylomarina</taxon>
    </lineage>
</organism>
<keyword evidence="1" id="KW-0472">Membrane</keyword>
<dbReference type="Proteomes" id="UP000289703">
    <property type="component" value="Unassembled WGS sequence"/>
</dbReference>
<dbReference type="RefSeq" id="WP_129255803.1">
    <property type="nucleotide sequence ID" value="NZ_SAXA01000027.1"/>
</dbReference>
<dbReference type="AlphaFoldDB" id="A0A4Q1JIK9"/>